<dbReference type="EMBL" id="PSYR01000001">
    <property type="protein sequence ID" value="RCN58509.1"/>
    <property type="molecule type" value="Genomic_DNA"/>
</dbReference>
<evidence type="ECO:0000313" key="2">
    <source>
        <dbReference type="EMBL" id="RCN58509.1"/>
    </source>
</evidence>
<name>A0A368HJ84_9GAMM</name>
<dbReference type="RefSeq" id="WP_114282187.1">
    <property type="nucleotide sequence ID" value="NZ_PSYR01000001.1"/>
</dbReference>
<protein>
    <recommendedName>
        <fullName evidence="4">MSHA biogenesis protein MshJ</fullName>
    </recommendedName>
</protein>
<comment type="caution">
    <text evidence="2">The sequence shown here is derived from an EMBL/GenBank/DDBJ whole genome shotgun (WGS) entry which is preliminary data.</text>
</comment>
<keyword evidence="1" id="KW-0812">Transmembrane</keyword>
<evidence type="ECO:0000313" key="3">
    <source>
        <dbReference type="Proteomes" id="UP000253250"/>
    </source>
</evidence>
<gene>
    <name evidence="2" type="ORF">C4900_01565</name>
</gene>
<dbReference type="Proteomes" id="UP000253250">
    <property type="component" value="Unassembled WGS sequence"/>
</dbReference>
<keyword evidence="1" id="KW-0472">Membrane</keyword>
<reference evidence="2 3" key="1">
    <citation type="submission" date="2018-02" db="EMBL/GenBank/DDBJ databases">
        <title>Insights into the biology of acidophilic members of the Acidiferrobacteraceae family derived from comparative genomic analyses.</title>
        <authorList>
            <person name="Issotta F."/>
            <person name="Thyssen C."/>
            <person name="Mena C."/>
            <person name="Moya A."/>
            <person name="Bellenberg S."/>
            <person name="Sproer C."/>
            <person name="Covarrubias P.C."/>
            <person name="Sand W."/>
            <person name="Quatrini R."/>
            <person name="Vera M."/>
        </authorList>
    </citation>
    <scope>NUCLEOTIDE SEQUENCE [LARGE SCALE GENOMIC DNA]</scope>
    <source>
        <strain evidence="3">m-1</strain>
    </source>
</reference>
<feature type="transmembrane region" description="Helical" evidence="1">
    <location>
        <begin position="23"/>
        <end position="42"/>
    </location>
</feature>
<accession>A0A368HJ84</accession>
<organism evidence="2 3">
    <name type="scientific">Acidiferrobacter thiooxydans</name>
    <dbReference type="NCBI Taxonomy" id="163359"/>
    <lineage>
        <taxon>Bacteria</taxon>
        <taxon>Pseudomonadati</taxon>
        <taxon>Pseudomonadota</taxon>
        <taxon>Gammaproteobacteria</taxon>
        <taxon>Acidiferrobacterales</taxon>
        <taxon>Acidiferrobacteraceae</taxon>
        <taxon>Acidiferrobacter</taxon>
    </lineage>
</organism>
<evidence type="ECO:0000256" key="1">
    <source>
        <dbReference type="SAM" id="Phobius"/>
    </source>
</evidence>
<keyword evidence="3" id="KW-1185">Reference proteome</keyword>
<dbReference type="OrthoDB" id="9151209at2"/>
<evidence type="ECO:0008006" key="4">
    <source>
        <dbReference type="Google" id="ProtNLM"/>
    </source>
</evidence>
<keyword evidence="1" id="KW-1133">Transmembrane helix</keyword>
<sequence length="212" mass="23741">MNLKAQIVSIQERIDALTLRERILLFAAIVAVTYGLMIIAVIRPLENRAHAVTADLASLHAKTRQIDARLDAILAPGTRARQAAELKALARKVRVLKAHLARLAAGLVPARDMPALLRQVLARSPGVTVVALVDRKVMAVRRNPKDKPFLYRHEMTLVVRGTYGALLRYLTVLAHTKRHVLWGRVTLTTDRYPFSTVRLRVYTLSTHEALLQ</sequence>
<proteinExistence type="predicted"/>
<dbReference type="AlphaFoldDB" id="A0A368HJ84"/>